<gene>
    <name evidence="3" type="ORF">CAP_1446</name>
</gene>
<dbReference type="CDD" id="cd03024">
    <property type="entry name" value="DsbA_FrnE"/>
    <property type="match status" value="1"/>
</dbReference>
<feature type="region of interest" description="Disordered" evidence="1">
    <location>
        <begin position="212"/>
        <end position="234"/>
    </location>
</feature>
<dbReference type="GO" id="GO:0016491">
    <property type="term" value="F:oxidoreductase activity"/>
    <property type="evidence" value="ECO:0007669"/>
    <property type="project" value="InterPro"/>
</dbReference>
<dbReference type="RefSeq" id="WP_044239093.1">
    <property type="nucleotide sequence ID" value="NZ_ASRX01000014.1"/>
</dbReference>
<dbReference type="InterPro" id="IPR036249">
    <property type="entry name" value="Thioredoxin-like_sf"/>
</dbReference>
<dbReference type="Proteomes" id="UP000019678">
    <property type="component" value="Unassembled WGS sequence"/>
</dbReference>
<evidence type="ECO:0000313" key="4">
    <source>
        <dbReference type="Proteomes" id="UP000019678"/>
    </source>
</evidence>
<comment type="caution">
    <text evidence="3">The sequence shown here is derived from an EMBL/GenBank/DDBJ whole genome shotgun (WGS) entry which is preliminary data.</text>
</comment>
<keyword evidence="3" id="KW-0413">Isomerase</keyword>
<dbReference type="InterPro" id="IPR001853">
    <property type="entry name" value="DSBA-like_thioredoxin_dom"/>
</dbReference>
<dbReference type="Pfam" id="PF01323">
    <property type="entry name" value="DSBA"/>
    <property type="match status" value="1"/>
</dbReference>
<dbReference type="eggNOG" id="COG2761">
    <property type="taxonomic scope" value="Bacteria"/>
</dbReference>
<dbReference type="STRING" id="1192034.CAP_1446"/>
<accession>A0A017TBX5</accession>
<dbReference type="PANTHER" id="PTHR13887">
    <property type="entry name" value="GLUTATHIONE S-TRANSFERASE KAPPA"/>
    <property type="match status" value="1"/>
</dbReference>
<protein>
    <submittedName>
        <fullName evidence="3">2-hydroxychromene-2-carboxylate isomerase/DsbA-like thioredoxin domain protein</fullName>
    </submittedName>
</protein>
<evidence type="ECO:0000259" key="2">
    <source>
        <dbReference type="Pfam" id="PF01323"/>
    </source>
</evidence>
<dbReference type="GO" id="GO:0016853">
    <property type="term" value="F:isomerase activity"/>
    <property type="evidence" value="ECO:0007669"/>
    <property type="project" value="UniProtKB-KW"/>
</dbReference>
<dbReference type="Gene3D" id="3.40.30.10">
    <property type="entry name" value="Glutaredoxin"/>
    <property type="match status" value="1"/>
</dbReference>
<evidence type="ECO:0000256" key="1">
    <source>
        <dbReference type="SAM" id="MobiDB-lite"/>
    </source>
</evidence>
<proteinExistence type="predicted"/>
<evidence type="ECO:0000313" key="3">
    <source>
        <dbReference type="EMBL" id="EYF06749.1"/>
    </source>
</evidence>
<reference evidence="3 4" key="1">
    <citation type="submission" date="2013-05" db="EMBL/GenBank/DDBJ databases">
        <title>Genome assembly of Chondromyces apiculatus DSM 436.</title>
        <authorList>
            <person name="Sharma G."/>
            <person name="Khatri I."/>
            <person name="Kaur C."/>
            <person name="Mayilraj S."/>
            <person name="Subramanian S."/>
        </authorList>
    </citation>
    <scope>NUCLEOTIDE SEQUENCE [LARGE SCALE GENOMIC DNA]</scope>
    <source>
        <strain evidence="3 4">DSM 436</strain>
    </source>
</reference>
<feature type="domain" description="DSBA-like thioredoxin" evidence="2">
    <location>
        <begin position="3"/>
        <end position="204"/>
    </location>
</feature>
<sequence length="234" mass="25393">MKVEIWSDIACPWCYIGKRRFEQAAAQFEHGKDIEVSWHSFELQPDAPQVREESLVTALSRSKGMKPEQAAAMVAHVAEVGRGDGLTLDFDRVRGANTFLAHQLIHLAAAEGLQDAAKERLLRAYFTEGATVSDLETLVRLAGEIGLDPDRARSALDKGEFADAVRADEREARQLGVRGVPFFVIDRRYAISGAQPAEAFVGALRKAWSESHEAPAEGTAEGAACSADGCDVPS</sequence>
<keyword evidence="4" id="KW-1185">Reference proteome</keyword>
<dbReference type="PANTHER" id="PTHR13887:SF41">
    <property type="entry name" value="THIOREDOXIN SUPERFAMILY PROTEIN"/>
    <property type="match status" value="1"/>
</dbReference>
<organism evidence="3 4">
    <name type="scientific">Chondromyces apiculatus DSM 436</name>
    <dbReference type="NCBI Taxonomy" id="1192034"/>
    <lineage>
        <taxon>Bacteria</taxon>
        <taxon>Pseudomonadati</taxon>
        <taxon>Myxococcota</taxon>
        <taxon>Polyangia</taxon>
        <taxon>Polyangiales</taxon>
        <taxon>Polyangiaceae</taxon>
        <taxon>Chondromyces</taxon>
    </lineage>
</organism>
<name>A0A017TBX5_9BACT</name>
<dbReference type="SUPFAM" id="SSF52833">
    <property type="entry name" value="Thioredoxin-like"/>
    <property type="match status" value="1"/>
</dbReference>
<dbReference type="AlphaFoldDB" id="A0A017TBX5"/>
<dbReference type="EMBL" id="ASRX01000014">
    <property type="protein sequence ID" value="EYF06749.1"/>
    <property type="molecule type" value="Genomic_DNA"/>
</dbReference>
<dbReference type="OrthoDB" id="9799122at2"/>